<name>A0A1Y3BIV4_EURMA</name>
<dbReference type="AlphaFoldDB" id="A0A1Y3BIV4"/>
<evidence type="ECO:0000256" key="1">
    <source>
        <dbReference type="SAM" id="Coils"/>
    </source>
</evidence>
<sequence>MQSLERQILESASLRNRNEILENKLEQANVHTQRLQLSFDDIRNKYELSSAKLKEIESAFETLNLIDDQPQQSSDHCDDDNGE</sequence>
<gene>
    <name evidence="3" type="ORF">BLA29_015274</name>
</gene>
<comment type="caution">
    <text evidence="3">The sequence shown here is derived from an EMBL/GenBank/DDBJ whole genome shotgun (WGS) entry which is preliminary data.</text>
</comment>
<protein>
    <submittedName>
        <fullName evidence="3">Uncharacterized protein</fullName>
    </submittedName>
</protein>
<proteinExistence type="predicted"/>
<organism evidence="3 4">
    <name type="scientific">Euroglyphus maynei</name>
    <name type="common">Mayne's house dust mite</name>
    <dbReference type="NCBI Taxonomy" id="6958"/>
    <lineage>
        <taxon>Eukaryota</taxon>
        <taxon>Metazoa</taxon>
        <taxon>Ecdysozoa</taxon>
        <taxon>Arthropoda</taxon>
        <taxon>Chelicerata</taxon>
        <taxon>Arachnida</taxon>
        <taxon>Acari</taxon>
        <taxon>Acariformes</taxon>
        <taxon>Sarcoptiformes</taxon>
        <taxon>Astigmata</taxon>
        <taxon>Psoroptidia</taxon>
        <taxon>Analgoidea</taxon>
        <taxon>Pyroglyphidae</taxon>
        <taxon>Pyroglyphinae</taxon>
        <taxon>Euroglyphus</taxon>
    </lineage>
</organism>
<keyword evidence="1" id="KW-0175">Coiled coil</keyword>
<dbReference type="Proteomes" id="UP000194236">
    <property type="component" value="Unassembled WGS sequence"/>
</dbReference>
<evidence type="ECO:0000313" key="3">
    <source>
        <dbReference type="EMBL" id="OTF80792.1"/>
    </source>
</evidence>
<reference evidence="3 4" key="1">
    <citation type="submission" date="2017-03" db="EMBL/GenBank/DDBJ databases">
        <title>Genome Survey of Euroglyphus maynei.</title>
        <authorList>
            <person name="Arlian L.G."/>
            <person name="Morgan M.S."/>
            <person name="Rider S.D."/>
        </authorList>
    </citation>
    <scope>NUCLEOTIDE SEQUENCE [LARGE SCALE GENOMIC DNA]</scope>
    <source>
        <strain evidence="3">Arlian Lab</strain>
        <tissue evidence="3">Whole body</tissue>
    </source>
</reference>
<keyword evidence="4" id="KW-1185">Reference proteome</keyword>
<feature type="region of interest" description="Disordered" evidence="2">
    <location>
        <begin position="64"/>
        <end position="83"/>
    </location>
</feature>
<evidence type="ECO:0000313" key="4">
    <source>
        <dbReference type="Proteomes" id="UP000194236"/>
    </source>
</evidence>
<feature type="non-terminal residue" evidence="3">
    <location>
        <position position="83"/>
    </location>
</feature>
<accession>A0A1Y3BIV4</accession>
<dbReference type="EMBL" id="MUJZ01016538">
    <property type="protein sequence ID" value="OTF80792.1"/>
    <property type="molecule type" value="Genomic_DNA"/>
</dbReference>
<feature type="coiled-coil region" evidence="1">
    <location>
        <begin position="4"/>
        <end position="38"/>
    </location>
</feature>
<evidence type="ECO:0000256" key="2">
    <source>
        <dbReference type="SAM" id="MobiDB-lite"/>
    </source>
</evidence>